<keyword evidence="2" id="KW-0472">Membrane</keyword>
<dbReference type="AlphaFoldDB" id="A0A9X1SY44"/>
<organism evidence="3 4">
    <name type="scientific">Kineosporia babensis</name>
    <dbReference type="NCBI Taxonomy" id="499548"/>
    <lineage>
        <taxon>Bacteria</taxon>
        <taxon>Bacillati</taxon>
        <taxon>Actinomycetota</taxon>
        <taxon>Actinomycetes</taxon>
        <taxon>Kineosporiales</taxon>
        <taxon>Kineosporiaceae</taxon>
        <taxon>Kineosporia</taxon>
    </lineage>
</organism>
<proteinExistence type="predicted"/>
<dbReference type="EMBL" id="JAJOMB010000025">
    <property type="protein sequence ID" value="MCD5315925.1"/>
    <property type="molecule type" value="Genomic_DNA"/>
</dbReference>
<evidence type="ECO:0000313" key="4">
    <source>
        <dbReference type="Proteomes" id="UP001138997"/>
    </source>
</evidence>
<comment type="caution">
    <text evidence="3">The sequence shown here is derived from an EMBL/GenBank/DDBJ whole genome shotgun (WGS) entry which is preliminary data.</text>
</comment>
<sequence length="362" mass="38443">MGEQKFRAVPVFGLALLAPFCGEYLLGSITLHDLVNLPWLMPLYGAAALLVREFVRGSGRGWPSILLLGAAFGAVLAGAVDASMFDPDYAGYDLSGPVVPGIDWNIYWGMAFIVTHAIYSIALPIAIVEALSERGGDHAPWMGQVGYWSTVAWLGGGFALIGADSRTTEDYWPTLPQQGFTVMLALAFVALAYPGDNRLSRFSDRKFGTAGEEGGGELGKAERGVETGQSPGSRQADHTTGSADRPTKLPSPVLTWLTASLVLLLFNVLPPTWLGATTGIVLAVGSFLVGVWLSRKPGWSEQHRLALAAAAITVGAPFSFVVGDFTGFTDGVSLLGYGLFGLVAGALLLAGFRYQRREETAR</sequence>
<feature type="transmembrane region" description="Helical" evidence="2">
    <location>
        <begin position="334"/>
        <end position="352"/>
    </location>
</feature>
<feature type="transmembrane region" description="Helical" evidence="2">
    <location>
        <begin position="175"/>
        <end position="193"/>
    </location>
</feature>
<protein>
    <submittedName>
        <fullName evidence="3">Uncharacterized protein</fullName>
    </submittedName>
</protein>
<feature type="transmembrane region" description="Helical" evidence="2">
    <location>
        <begin position="272"/>
        <end position="293"/>
    </location>
</feature>
<evidence type="ECO:0000256" key="2">
    <source>
        <dbReference type="SAM" id="Phobius"/>
    </source>
</evidence>
<feature type="transmembrane region" description="Helical" evidence="2">
    <location>
        <begin position="145"/>
        <end position="163"/>
    </location>
</feature>
<reference evidence="3" key="1">
    <citation type="submission" date="2021-11" db="EMBL/GenBank/DDBJ databases">
        <title>Streptomyces corallinus and Kineosporia corallina sp. nov., two new coral-derived marine actinobacteria.</title>
        <authorList>
            <person name="Buangrab K."/>
            <person name="Sutthacheep M."/>
            <person name="Yeemin T."/>
            <person name="Harunari E."/>
            <person name="Igarashi Y."/>
            <person name="Sripreechasak P."/>
            <person name="Kanchanasin P."/>
            <person name="Tanasupawat S."/>
            <person name="Phongsopitanun W."/>
        </authorList>
    </citation>
    <scope>NUCLEOTIDE SEQUENCE</scope>
    <source>
        <strain evidence="3">JCM 31032</strain>
    </source>
</reference>
<dbReference type="RefSeq" id="WP_231448745.1">
    <property type="nucleotide sequence ID" value="NZ_JAJOMB010000025.1"/>
</dbReference>
<dbReference type="Proteomes" id="UP001138997">
    <property type="component" value="Unassembled WGS sequence"/>
</dbReference>
<evidence type="ECO:0000256" key="1">
    <source>
        <dbReference type="SAM" id="MobiDB-lite"/>
    </source>
</evidence>
<keyword evidence="2" id="KW-1133">Transmembrane helix</keyword>
<keyword evidence="2" id="KW-0812">Transmembrane</keyword>
<keyword evidence="4" id="KW-1185">Reference proteome</keyword>
<feature type="transmembrane region" description="Helical" evidence="2">
    <location>
        <begin position="249"/>
        <end position="266"/>
    </location>
</feature>
<feature type="compositionally biased region" description="Polar residues" evidence="1">
    <location>
        <begin position="227"/>
        <end position="242"/>
    </location>
</feature>
<feature type="transmembrane region" description="Helical" evidence="2">
    <location>
        <begin position="305"/>
        <end position="322"/>
    </location>
</feature>
<feature type="transmembrane region" description="Helical" evidence="2">
    <location>
        <begin position="62"/>
        <end position="85"/>
    </location>
</feature>
<gene>
    <name evidence="3" type="ORF">LR394_34025</name>
</gene>
<feature type="transmembrane region" description="Helical" evidence="2">
    <location>
        <begin position="12"/>
        <end position="31"/>
    </location>
</feature>
<feature type="transmembrane region" description="Helical" evidence="2">
    <location>
        <begin position="105"/>
        <end position="125"/>
    </location>
</feature>
<accession>A0A9X1SY44</accession>
<feature type="region of interest" description="Disordered" evidence="1">
    <location>
        <begin position="210"/>
        <end position="247"/>
    </location>
</feature>
<feature type="transmembrane region" description="Helical" evidence="2">
    <location>
        <begin position="37"/>
        <end position="55"/>
    </location>
</feature>
<evidence type="ECO:0000313" key="3">
    <source>
        <dbReference type="EMBL" id="MCD5315925.1"/>
    </source>
</evidence>
<name>A0A9X1SY44_9ACTN</name>